<keyword evidence="3" id="KW-0482">Metalloprotease</keyword>
<dbReference type="Proteomes" id="UP001195941">
    <property type="component" value="Unassembled WGS sequence"/>
</dbReference>
<reference evidence="3 4" key="1">
    <citation type="journal article" date="2021" name="Arch. Microbiol.">
        <title>Thalassobius aquimarinus sp. nov., isolated from the Sea of Japan seashore.</title>
        <authorList>
            <person name="Kurilenko V.V."/>
            <person name="Romanenko L.A."/>
            <person name="Chernysheva N.Y."/>
            <person name="Velansky P.V."/>
            <person name="Tekutyeva L.A."/>
            <person name="Isaeva M.P."/>
            <person name="Mikhailov V.V."/>
        </authorList>
    </citation>
    <scope>NUCLEOTIDE SEQUENCE [LARGE SCALE GENOMIC DNA]</scope>
    <source>
        <strain evidence="3 4">KMM 8518</strain>
    </source>
</reference>
<feature type="transmembrane region" description="Helical" evidence="1">
    <location>
        <begin position="274"/>
        <end position="297"/>
    </location>
</feature>
<gene>
    <name evidence="3" type="ORF">IT775_14880</name>
</gene>
<keyword evidence="3" id="KW-0378">Hydrolase</keyword>
<feature type="transmembrane region" description="Helical" evidence="1">
    <location>
        <begin position="204"/>
        <end position="220"/>
    </location>
</feature>
<dbReference type="Pfam" id="PF02517">
    <property type="entry name" value="Rce1-like"/>
    <property type="match status" value="1"/>
</dbReference>
<dbReference type="PANTHER" id="PTHR36435">
    <property type="entry name" value="SLR1288 PROTEIN"/>
    <property type="match status" value="1"/>
</dbReference>
<keyword evidence="4" id="KW-1185">Reference proteome</keyword>
<accession>A0ABS5HTV8</accession>
<dbReference type="InterPro" id="IPR003675">
    <property type="entry name" value="Rce1/LyrA-like_dom"/>
</dbReference>
<feature type="transmembrane region" description="Helical" evidence="1">
    <location>
        <begin position="138"/>
        <end position="161"/>
    </location>
</feature>
<dbReference type="InterPro" id="IPR052710">
    <property type="entry name" value="CAAX_protease"/>
</dbReference>
<dbReference type="GO" id="GO:0008237">
    <property type="term" value="F:metallopeptidase activity"/>
    <property type="evidence" value="ECO:0007669"/>
    <property type="project" value="UniProtKB-KW"/>
</dbReference>
<keyword evidence="3" id="KW-0645">Protease</keyword>
<feature type="transmembrane region" description="Helical" evidence="1">
    <location>
        <begin position="20"/>
        <end position="45"/>
    </location>
</feature>
<feature type="domain" description="CAAX prenyl protease 2/Lysostaphin resistance protein A-like" evidence="2">
    <location>
        <begin position="141"/>
        <end position="237"/>
    </location>
</feature>
<comment type="caution">
    <text evidence="3">The sequence shown here is derived from an EMBL/GenBank/DDBJ whole genome shotgun (WGS) entry which is preliminary data.</text>
</comment>
<feature type="transmembrane region" description="Helical" evidence="1">
    <location>
        <begin position="104"/>
        <end position="126"/>
    </location>
</feature>
<dbReference type="EMBL" id="JADMKU010000014">
    <property type="protein sequence ID" value="MBR9652401.1"/>
    <property type="molecule type" value="Genomic_DNA"/>
</dbReference>
<name>A0ABS5HTV8_9RHOB</name>
<keyword evidence="1" id="KW-1133">Transmembrane helix</keyword>
<dbReference type="RefSeq" id="WP_212701916.1">
    <property type="nucleotide sequence ID" value="NZ_JADMKU010000014.1"/>
</dbReference>
<evidence type="ECO:0000313" key="3">
    <source>
        <dbReference type="EMBL" id="MBR9652401.1"/>
    </source>
</evidence>
<evidence type="ECO:0000259" key="2">
    <source>
        <dbReference type="Pfam" id="PF02517"/>
    </source>
</evidence>
<dbReference type="PANTHER" id="PTHR36435:SF1">
    <property type="entry name" value="CAAX AMINO TERMINAL PROTEASE FAMILY PROTEIN"/>
    <property type="match status" value="1"/>
</dbReference>
<evidence type="ECO:0000256" key="1">
    <source>
        <dbReference type="SAM" id="Phobius"/>
    </source>
</evidence>
<protein>
    <submittedName>
        <fullName evidence="3">CPBP family intramembrane metalloprotease</fullName>
    </submittedName>
</protein>
<organism evidence="3 4">
    <name type="scientific">Thalassovita aquimarina</name>
    <dbReference type="NCBI Taxonomy" id="2785917"/>
    <lineage>
        <taxon>Bacteria</taxon>
        <taxon>Pseudomonadati</taxon>
        <taxon>Pseudomonadota</taxon>
        <taxon>Alphaproteobacteria</taxon>
        <taxon>Rhodobacterales</taxon>
        <taxon>Roseobacteraceae</taxon>
        <taxon>Thalassovita</taxon>
    </lineage>
</organism>
<feature type="transmembrane region" description="Helical" evidence="1">
    <location>
        <begin position="57"/>
        <end position="83"/>
    </location>
</feature>
<evidence type="ECO:0000313" key="4">
    <source>
        <dbReference type="Proteomes" id="UP001195941"/>
    </source>
</evidence>
<feature type="transmembrane region" description="Helical" evidence="1">
    <location>
        <begin position="225"/>
        <end position="244"/>
    </location>
</feature>
<keyword evidence="1" id="KW-0812">Transmembrane</keyword>
<keyword evidence="1" id="KW-0472">Membrane</keyword>
<sequence length="299" mass="32207">MQSYRPHSAYIATARLTPELYRLIFGVIAIEMLYGLGLDVVGAVLASLPPEFADSYYYGTTAAGLLAQLFSFALLGGSVMLVARRLNFRPPMSLIGPAGPAREGFVLALFAGLGVFLLIEILPPYWSTLGAETLGIGRWLLLLPLAIAGLTVQTAAEELLYRGYIQQQLAARFASPWVWMIVPNLLFAAAHWESGSDPVDAMEYVIWAFFFGVIASDLTARSGTLGAAIGFHLANNIYAFLFFAERGAPDSGLALLLFPPSPDLLPPSAGAEPFPSLGLAIELGTLLVMWLAARLALRR</sequence>
<proteinExistence type="predicted"/>
<feature type="transmembrane region" description="Helical" evidence="1">
    <location>
        <begin position="173"/>
        <end position="192"/>
    </location>
</feature>